<proteinExistence type="predicted"/>
<evidence type="ECO:0000313" key="2">
    <source>
        <dbReference type="Proteomes" id="UP000467841"/>
    </source>
</evidence>
<accession>A0A6D2JV51</accession>
<sequence length="137" mass="15791">MRKDSISSSRDRLWIGGRLNSSVSCLRTPSGDQAFTYCFHRVDPRSSQYSIIRGWAIYYDKINWFSDSSRSNDELDGSERNRRSTELPVSIIILDSSNPDTSSWTTRASWFVQVKRFAFEECDFGVRLGESSRTIRA</sequence>
<dbReference type="Proteomes" id="UP000467841">
    <property type="component" value="Unassembled WGS sequence"/>
</dbReference>
<name>A0A6D2JV51_9BRAS</name>
<keyword evidence="2" id="KW-1185">Reference proteome</keyword>
<dbReference type="EMBL" id="CACVBM020001229">
    <property type="protein sequence ID" value="CAA7040502.1"/>
    <property type="molecule type" value="Genomic_DNA"/>
</dbReference>
<protein>
    <submittedName>
        <fullName evidence="1">Uncharacterized protein</fullName>
    </submittedName>
</protein>
<gene>
    <name evidence="1" type="ORF">MERR_LOCUS27737</name>
</gene>
<organism evidence="1 2">
    <name type="scientific">Microthlaspi erraticum</name>
    <dbReference type="NCBI Taxonomy" id="1685480"/>
    <lineage>
        <taxon>Eukaryota</taxon>
        <taxon>Viridiplantae</taxon>
        <taxon>Streptophyta</taxon>
        <taxon>Embryophyta</taxon>
        <taxon>Tracheophyta</taxon>
        <taxon>Spermatophyta</taxon>
        <taxon>Magnoliopsida</taxon>
        <taxon>eudicotyledons</taxon>
        <taxon>Gunneridae</taxon>
        <taxon>Pentapetalae</taxon>
        <taxon>rosids</taxon>
        <taxon>malvids</taxon>
        <taxon>Brassicales</taxon>
        <taxon>Brassicaceae</taxon>
        <taxon>Coluteocarpeae</taxon>
        <taxon>Microthlaspi</taxon>
    </lineage>
</organism>
<evidence type="ECO:0000313" key="1">
    <source>
        <dbReference type="EMBL" id="CAA7040502.1"/>
    </source>
</evidence>
<dbReference type="AlphaFoldDB" id="A0A6D2JV51"/>
<comment type="caution">
    <text evidence="1">The sequence shown here is derived from an EMBL/GenBank/DDBJ whole genome shotgun (WGS) entry which is preliminary data.</text>
</comment>
<reference evidence="1" key="1">
    <citation type="submission" date="2020-01" db="EMBL/GenBank/DDBJ databases">
        <authorList>
            <person name="Mishra B."/>
        </authorList>
    </citation>
    <scope>NUCLEOTIDE SEQUENCE [LARGE SCALE GENOMIC DNA]</scope>
</reference>